<comment type="caution">
    <text evidence="1">The sequence shown here is derived from an EMBL/GenBank/DDBJ whole genome shotgun (WGS) entry which is preliminary data.</text>
</comment>
<organism evidence="1 2">
    <name type="scientific">Paratrimastix pyriformis</name>
    <dbReference type="NCBI Taxonomy" id="342808"/>
    <lineage>
        <taxon>Eukaryota</taxon>
        <taxon>Metamonada</taxon>
        <taxon>Preaxostyla</taxon>
        <taxon>Paratrimastigidae</taxon>
        <taxon>Paratrimastix</taxon>
    </lineage>
</organism>
<sequence length="97" mass="10682">MRFRVPNANSCYGVTLGICGNHPFCGGYNPGGVARNEGDLVKENASLGEVLDDMQVHSPDLALTVCRAMYNIWLVLCPPGLFPLLLPPRVLYRVIFF</sequence>
<keyword evidence="2" id="KW-1185">Reference proteome</keyword>
<protein>
    <submittedName>
        <fullName evidence="1">Uncharacterized protein</fullName>
    </submittedName>
</protein>
<evidence type="ECO:0000313" key="2">
    <source>
        <dbReference type="Proteomes" id="UP001141327"/>
    </source>
</evidence>
<accession>A0ABQ8UBY1</accession>
<proteinExistence type="predicted"/>
<reference evidence="1" key="1">
    <citation type="journal article" date="2022" name="bioRxiv">
        <title>Genomics of Preaxostyla Flagellates Illuminates Evolutionary Transitions and the Path Towards Mitochondrial Loss.</title>
        <authorList>
            <person name="Novak L.V.F."/>
            <person name="Treitli S.C."/>
            <person name="Pyrih J."/>
            <person name="Halakuc P."/>
            <person name="Pipaliya S.V."/>
            <person name="Vacek V."/>
            <person name="Brzon O."/>
            <person name="Soukal P."/>
            <person name="Eme L."/>
            <person name="Dacks J.B."/>
            <person name="Karnkowska A."/>
            <person name="Elias M."/>
            <person name="Hampl V."/>
        </authorList>
    </citation>
    <scope>NUCLEOTIDE SEQUENCE</scope>
    <source>
        <strain evidence="1">RCP-MX</strain>
    </source>
</reference>
<gene>
    <name evidence="1" type="ORF">PAPYR_10281</name>
</gene>
<name>A0ABQ8UBY1_9EUKA</name>
<dbReference type="Proteomes" id="UP001141327">
    <property type="component" value="Unassembled WGS sequence"/>
</dbReference>
<dbReference type="EMBL" id="JAPMOS010000129">
    <property type="protein sequence ID" value="KAJ4454880.1"/>
    <property type="molecule type" value="Genomic_DNA"/>
</dbReference>
<evidence type="ECO:0000313" key="1">
    <source>
        <dbReference type="EMBL" id="KAJ4454880.1"/>
    </source>
</evidence>